<dbReference type="Pfam" id="PF23098">
    <property type="entry name" value="Beta-prop_NOL10_N"/>
    <property type="match status" value="2"/>
</dbReference>
<feature type="domain" description="Nucleolar protein 10-like N-terminal" evidence="1">
    <location>
        <begin position="134"/>
        <end position="355"/>
    </location>
</feature>
<dbReference type="EMBL" id="KK100951">
    <property type="protein sequence ID" value="KIZ02919.1"/>
    <property type="molecule type" value="Genomic_DNA"/>
</dbReference>
<dbReference type="PANTHER" id="PTHR14927:SF0">
    <property type="entry name" value="NUCLEOLAR PROTEIN 10"/>
    <property type="match status" value="1"/>
</dbReference>
<dbReference type="GO" id="GO:0030686">
    <property type="term" value="C:90S preribosome"/>
    <property type="evidence" value="ECO:0007669"/>
    <property type="project" value="TreeGrafter"/>
</dbReference>
<dbReference type="InterPro" id="IPR040382">
    <property type="entry name" value="NOL10/Enp2"/>
</dbReference>
<keyword evidence="3" id="KW-1185">Reference proteome</keyword>
<dbReference type="InterPro" id="IPR001680">
    <property type="entry name" value="WD40_rpt"/>
</dbReference>
<dbReference type="InterPro" id="IPR056551">
    <property type="entry name" value="Beta-prop_NOL10_N"/>
</dbReference>
<dbReference type="SUPFAM" id="SSF50978">
    <property type="entry name" value="WD40 repeat-like"/>
    <property type="match status" value="1"/>
</dbReference>
<dbReference type="SMART" id="SM00320">
    <property type="entry name" value="WD40"/>
    <property type="match status" value="4"/>
</dbReference>
<sequence length="376" mass="40114">MAMKVSASDGVKVYHVTSGKALPAWLSEAKKRALRRDEEYRRRLELLQSFGFPSACQRLKATPDGQYIFATGYHPPMLKVYDLANLAMKFDRHMDSEVVDFTILSEDYSKAAFLCADRTVSFHARFGGYYKARAPAHRAFALNGSTRGTRAGSGTAQQLKGVRTPRQGRDLAYAPHLAELVVAGSASELWRISLEEGRFMTPLACRAPGVNACGVSPVHGLFAAGGEDGTLECFDLRARAAAGRLDAAAAAGAPGEALTAVRFDGAGMQAAVGTSNGLVAIFDLRSSRPLLVKDHMYGDPIRDIKWHVSGAGGAGGALAARRVVSSDCHAVKIWDASTGEGYTSIEPPDGDINDVLLWPDSGLIMIGGDTPRVRAG</sequence>
<dbReference type="InterPro" id="IPR036322">
    <property type="entry name" value="WD40_repeat_dom_sf"/>
</dbReference>
<gene>
    <name evidence="2" type="ORF">MNEG_5046</name>
</gene>
<dbReference type="RefSeq" id="XP_013901938.1">
    <property type="nucleotide sequence ID" value="XM_014046484.1"/>
</dbReference>
<evidence type="ECO:0000313" key="2">
    <source>
        <dbReference type="EMBL" id="KIZ02919.1"/>
    </source>
</evidence>
<dbReference type="PANTHER" id="PTHR14927">
    <property type="entry name" value="NUCLEOLAR PROTEIN 10"/>
    <property type="match status" value="1"/>
</dbReference>
<accession>A0A0D2L7T4</accession>
<dbReference type="Gene3D" id="2.130.10.10">
    <property type="entry name" value="YVTN repeat-like/Quinoprotein amine dehydrogenase"/>
    <property type="match status" value="1"/>
</dbReference>
<dbReference type="InterPro" id="IPR015943">
    <property type="entry name" value="WD40/YVTN_repeat-like_dom_sf"/>
</dbReference>
<dbReference type="Proteomes" id="UP000054498">
    <property type="component" value="Unassembled WGS sequence"/>
</dbReference>
<organism evidence="2 3">
    <name type="scientific">Monoraphidium neglectum</name>
    <dbReference type="NCBI Taxonomy" id="145388"/>
    <lineage>
        <taxon>Eukaryota</taxon>
        <taxon>Viridiplantae</taxon>
        <taxon>Chlorophyta</taxon>
        <taxon>core chlorophytes</taxon>
        <taxon>Chlorophyceae</taxon>
        <taxon>CS clade</taxon>
        <taxon>Sphaeropleales</taxon>
        <taxon>Selenastraceae</taxon>
        <taxon>Monoraphidium</taxon>
    </lineage>
</organism>
<dbReference type="KEGG" id="mng:MNEG_5046"/>
<evidence type="ECO:0000259" key="1">
    <source>
        <dbReference type="Pfam" id="PF23098"/>
    </source>
</evidence>
<protein>
    <submittedName>
        <fullName evidence="2">Nucleolar protein 10</fullName>
    </submittedName>
</protein>
<dbReference type="STRING" id="145388.A0A0D2L7T4"/>
<dbReference type="GO" id="GO:0000462">
    <property type="term" value="P:maturation of SSU-rRNA from tricistronic rRNA transcript (SSU-rRNA, 5.8S rRNA, LSU-rRNA)"/>
    <property type="evidence" value="ECO:0007669"/>
    <property type="project" value="TreeGrafter"/>
</dbReference>
<name>A0A0D2L7T4_9CHLO</name>
<evidence type="ECO:0000313" key="3">
    <source>
        <dbReference type="Proteomes" id="UP000054498"/>
    </source>
</evidence>
<dbReference type="GO" id="GO:0032040">
    <property type="term" value="C:small-subunit processome"/>
    <property type="evidence" value="ECO:0007669"/>
    <property type="project" value="TreeGrafter"/>
</dbReference>
<feature type="domain" description="Nucleolar protein 10-like N-terminal" evidence="1">
    <location>
        <begin position="3"/>
        <end position="123"/>
    </location>
</feature>
<dbReference type="OrthoDB" id="273340at2759"/>
<proteinExistence type="predicted"/>
<dbReference type="GeneID" id="25737923"/>
<dbReference type="AlphaFoldDB" id="A0A0D2L7T4"/>
<reference evidence="2 3" key="1">
    <citation type="journal article" date="2013" name="BMC Genomics">
        <title>Reconstruction of the lipid metabolism for the microalga Monoraphidium neglectum from its genome sequence reveals characteristics suitable for biofuel production.</title>
        <authorList>
            <person name="Bogen C."/>
            <person name="Al-Dilaimi A."/>
            <person name="Albersmeier A."/>
            <person name="Wichmann J."/>
            <person name="Grundmann M."/>
            <person name="Rupp O."/>
            <person name="Lauersen K.J."/>
            <person name="Blifernez-Klassen O."/>
            <person name="Kalinowski J."/>
            <person name="Goesmann A."/>
            <person name="Mussgnug J.H."/>
            <person name="Kruse O."/>
        </authorList>
    </citation>
    <scope>NUCLEOTIDE SEQUENCE [LARGE SCALE GENOMIC DNA]</scope>
    <source>
        <strain evidence="2 3">SAG 48.87</strain>
    </source>
</reference>